<dbReference type="AlphaFoldDB" id="A0A8J6UHY7"/>
<name>A0A8J6UHY7_9BACT</name>
<gene>
    <name evidence="1" type="ORF">ICT70_04825</name>
</gene>
<organism evidence="1 2">
    <name type="scientific">Pelovirga terrestris</name>
    <dbReference type="NCBI Taxonomy" id="2771352"/>
    <lineage>
        <taxon>Bacteria</taxon>
        <taxon>Pseudomonadati</taxon>
        <taxon>Thermodesulfobacteriota</taxon>
        <taxon>Desulfuromonadia</taxon>
        <taxon>Geobacterales</taxon>
        <taxon>Geobacteraceae</taxon>
        <taxon>Pelovirga</taxon>
    </lineage>
</organism>
<reference evidence="1" key="1">
    <citation type="submission" date="2020-09" db="EMBL/GenBank/DDBJ databases">
        <title>Pelobacter alkaliphilus sp. nov., a novel anaerobic arsenate-reducing bacterium from terrestrial mud volcano.</title>
        <authorList>
            <person name="Khomyakova M.A."/>
            <person name="Merkel A.Y."/>
            <person name="Slobodkin A.I."/>
        </authorList>
    </citation>
    <scope>NUCLEOTIDE SEQUENCE</scope>
    <source>
        <strain evidence="1">M08fum</strain>
    </source>
</reference>
<evidence type="ECO:0000313" key="2">
    <source>
        <dbReference type="Proteomes" id="UP000632828"/>
    </source>
</evidence>
<dbReference type="RefSeq" id="WP_191154262.1">
    <property type="nucleotide sequence ID" value="NZ_JACWUN010000004.1"/>
</dbReference>
<keyword evidence="2" id="KW-1185">Reference proteome</keyword>
<accession>A0A8J6UHY7</accession>
<protein>
    <submittedName>
        <fullName evidence="1">Uncharacterized protein</fullName>
    </submittedName>
</protein>
<comment type="caution">
    <text evidence="1">The sequence shown here is derived from an EMBL/GenBank/DDBJ whole genome shotgun (WGS) entry which is preliminary data.</text>
</comment>
<dbReference type="EMBL" id="JACWUN010000004">
    <property type="protein sequence ID" value="MBD1399990.1"/>
    <property type="molecule type" value="Genomic_DNA"/>
</dbReference>
<evidence type="ECO:0000313" key="1">
    <source>
        <dbReference type="EMBL" id="MBD1399990.1"/>
    </source>
</evidence>
<proteinExistence type="predicted"/>
<sequence length="141" mass="16171">MNQTDLICITPDEKQRINQWIEDNNCDPFKGIITLEFSFWIFGAAVDLEYQYDKTCHRVNIREDETNLPEKTVSCLNIRGLHLPLEVPESFYTFFISRSQANTTAHIDEACEPPGSTILLEIDHHGGRIKAFAQEALIASW</sequence>
<dbReference type="Proteomes" id="UP000632828">
    <property type="component" value="Unassembled WGS sequence"/>
</dbReference>